<sequence length="25" mass="3155">MSQARIFFPVKFYRNFDNSDWDQNE</sequence>
<dbReference type="EMBL" id="GBRH01270768">
    <property type="protein sequence ID" value="JAD27127.1"/>
    <property type="molecule type" value="Transcribed_RNA"/>
</dbReference>
<protein>
    <submittedName>
        <fullName evidence="1">Uncharacterized protein</fullName>
    </submittedName>
</protein>
<accession>A0A0A8YX08</accession>
<evidence type="ECO:0000313" key="1">
    <source>
        <dbReference type="EMBL" id="JAD27127.1"/>
    </source>
</evidence>
<dbReference type="AlphaFoldDB" id="A0A0A8YX08"/>
<proteinExistence type="predicted"/>
<name>A0A0A8YX08_ARUDO</name>
<reference evidence="1" key="1">
    <citation type="submission" date="2014-09" db="EMBL/GenBank/DDBJ databases">
        <authorList>
            <person name="Magalhaes I.L.F."/>
            <person name="Oliveira U."/>
            <person name="Santos F.R."/>
            <person name="Vidigal T.H.D.A."/>
            <person name="Brescovit A.D."/>
            <person name="Santos A.J."/>
        </authorList>
    </citation>
    <scope>NUCLEOTIDE SEQUENCE</scope>
    <source>
        <tissue evidence="1">Shoot tissue taken approximately 20 cm above the soil surface</tissue>
    </source>
</reference>
<reference evidence="1" key="2">
    <citation type="journal article" date="2015" name="Data Brief">
        <title>Shoot transcriptome of the giant reed, Arundo donax.</title>
        <authorList>
            <person name="Barrero R.A."/>
            <person name="Guerrero F.D."/>
            <person name="Moolhuijzen P."/>
            <person name="Goolsby J.A."/>
            <person name="Tidwell J."/>
            <person name="Bellgard S.E."/>
            <person name="Bellgard M.I."/>
        </authorList>
    </citation>
    <scope>NUCLEOTIDE SEQUENCE</scope>
    <source>
        <tissue evidence="1">Shoot tissue taken approximately 20 cm above the soil surface</tissue>
    </source>
</reference>
<organism evidence="1">
    <name type="scientific">Arundo donax</name>
    <name type="common">Giant reed</name>
    <name type="synonym">Donax arundinaceus</name>
    <dbReference type="NCBI Taxonomy" id="35708"/>
    <lineage>
        <taxon>Eukaryota</taxon>
        <taxon>Viridiplantae</taxon>
        <taxon>Streptophyta</taxon>
        <taxon>Embryophyta</taxon>
        <taxon>Tracheophyta</taxon>
        <taxon>Spermatophyta</taxon>
        <taxon>Magnoliopsida</taxon>
        <taxon>Liliopsida</taxon>
        <taxon>Poales</taxon>
        <taxon>Poaceae</taxon>
        <taxon>PACMAD clade</taxon>
        <taxon>Arundinoideae</taxon>
        <taxon>Arundineae</taxon>
        <taxon>Arundo</taxon>
    </lineage>
</organism>